<evidence type="ECO:0000256" key="1">
    <source>
        <dbReference type="PIRSR" id="PIRSR605502-1"/>
    </source>
</evidence>
<evidence type="ECO:0000313" key="3">
    <source>
        <dbReference type="Proteomes" id="UP000284751"/>
    </source>
</evidence>
<feature type="binding site" evidence="1">
    <location>
        <position position="39"/>
    </location>
    <ligand>
        <name>Mg(2+)</name>
        <dbReference type="ChEBI" id="CHEBI:18420"/>
        <label>1</label>
    </ligand>
</feature>
<comment type="cofactor">
    <cofactor evidence="1">
        <name>Mg(2+)</name>
        <dbReference type="ChEBI" id="CHEBI:18420"/>
    </cofactor>
    <text evidence="1">Binds 2 magnesium ions per subunit.</text>
</comment>
<accession>A0A412AW10</accession>
<dbReference type="SUPFAM" id="SSF101478">
    <property type="entry name" value="ADP-ribosylglycohydrolase"/>
    <property type="match status" value="1"/>
</dbReference>
<comment type="caution">
    <text evidence="2">The sequence shown here is derived from an EMBL/GenBank/DDBJ whole genome shotgun (WGS) entry which is preliminary data.</text>
</comment>
<dbReference type="InterPro" id="IPR005502">
    <property type="entry name" value="Ribosyl_crysJ1"/>
</dbReference>
<dbReference type="EMBL" id="QRTC01000040">
    <property type="protein sequence ID" value="RGQ38309.1"/>
    <property type="molecule type" value="Genomic_DNA"/>
</dbReference>
<dbReference type="GO" id="GO:0046872">
    <property type="term" value="F:metal ion binding"/>
    <property type="evidence" value="ECO:0007669"/>
    <property type="project" value="UniProtKB-KW"/>
</dbReference>
<sequence>MYGAILGDIAGSKYEFSRPEKFDPWKVKIFSNDCCFTDDTVMTIATKYAVLKGVPYAKAYGVFGRKYPNVGYGTMFKRWIDSYCERGYNSYGNGSAMRVSFIGEHFVTLKKVEDEAQKSALCTHNHPEGVKGAQVIAGCGYLAKNGASKKEIKSYVQKKFGYSLNKRLSFYRAFSRFDMSCQKSVPLALQCFLESDSWEECIRNVFSVRCDTDTIGAIAGGIADAYFHGTGFDEDALLRQFLIKPNKFGTMDPFLYQWAIAKQEESGEPS</sequence>
<dbReference type="Pfam" id="PF03747">
    <property type="entry name" value="ADP_ribosyl_GH"/>
    <property type="match status" value="1"/>
</dbReference>
<organism evidence="2 3">
    <name type="scientific">[Clostridium] leptum</name>
    <dbReference type="NCBI Taxonomy" id="1535"/>
    <lineage>
        <taxon>Bacteria</taxon>
        <taxon>Bacillati</taxon>
        <taxon>Bacillota</taxon>
        <taxon>Clostridia</taxon>
        <taxon>Eubacteriales</taxon>
        <taxon>Oscillospiraceae</taxon>
        <taxon>Oscillospiraceae incertae sedis</taxon>
    </lineage>
</organism>
<dbReference type="Proteomes" id="UP000284751">
    <property type="component" value="Unassembled WGS sequence"/>
</dbReference>
<evidence type="ECO:0000313" key="2">
    <source>
        <dbReference type="EMBL" id="RGQ38309.1"/>
    </source>
</evidence>
<proteinExistence type="predicted"/>
<feature type="binding site" evidence="1">
    <location>
        <position position="38"/>
    </location>
    <ligand>
        <name>Mg(2+)</name>
        <dbReference type="ChEBI" id="CHEBI:18420"/>
        <label>1</label>
    </ligand>
</feature>
<keyword evidence="2" id="KW-0378">Hydrolase</keyword>
<reference evidence="2 3" key="1">
    <citation type="submission" date="2018-08" db="EMBL/GenBank/DDBJ databases">
        <title>A genome reference for cultivated species of the human gut microbiota.</title>
        <authorList>
            <person name="Zou Y."/>
            <person name="Xue W."/>
            <person name="Luo G."/>
        </authorList>
    </citation>
    <scope>NUCLEOTIDE SEQUENCE [LARGE SCALE GENOMIC DNA]</scope>
    <source>
        <strain evidence="2 3">AF28-26</strain>
    </source>
</reference>
<name>A0A412AW10_9FIRM</name>
<protein>
    <submittedName>
        <fullName evidence="2">ADP-ribosylglycohydrolase family protein</fullName>
    </submittedName>
</protein>
<keyword evidence="1" id="KW-0479">Metal-binding</keyword>
<feature type="binding site" evidence="1">
    <location>
        <position position="37"/>
    </location>
    <ligand>
        <name>Mg(2+)</name>
        <dbReference type="ChEBI" id="CHEBI:18420"/>
        <label>1</label>
    </ligand>
</feature>
<feature type="binding site" evidence="1">
    <location>
        <position position="213"/>
    </location>
    <ligand>
        <name>Mg(2+)</name>
        <dbReference type="ChEBI" id="CHEBI:18420"/>
        <label>1</label>
    </ligand>
</feature>
<dbReference type="InterPro" id="IPR036705">
    <property type="entry name" value="Ribosyl_crysJ1_sf"/>
</dbReference>
<dbReference type="PANTHER" id="PTHR16222">
    <property type="entry name" value="ADP-RIBOSYLGLYCOHYDROLASE"/>
    <property type="match status" value="1"/>
</dbReference>
<feature type="binding site" evidence="1">
    <location>
        <position position="214"/>
    </location>
    <ligand>
        <name>Mg(2+)</name>
        <dbReference type="ChEBI" id="CHEBI:18420"/>
        <label>1</label>
    </ligand>
</feature>
<dbReference type="InterPro" id="IPR050792">
    <property type="entry name" value="ADP-ribosylglycohydrolase"/>
</dbReference>
<dbReference type="GO" id="GO:0016787">
    <property type="term" value="F:hydrolase activity"/>
    <property type="evidence" value="ECO:0007669"/>
    <property type="project" value="UniProtKB-KW"/>
</dbReference>
<dbReference type="PANTHER" id="PTHR16222:SF12">
    <property type="entry name" value="ADP-RIBOSYLGLYCOHYDROLASE-RELATED"/>
    <property type="match status" value="1"/>
</dbReference>
<dbReference type="AlphaFoldDB" id="A0A412AW10"/>
<feature type="binding site" evidence="1">
    <location>
        <position position="211"/>
    </location>
    <ligand>
        <name>Mg(2+)</name>
        <dbReference type="ChEBI" id="CHEBI:18420"/>
        <label>1</label>
    </ligand>
</feature>
<dbReference type="Gene3D" id="1.10.4080.10">
    <property type="entry name" value="ADP-ribosylation/Crystallin J1"/>
    <property type="match status" value="1"/>
</dbReference>
<keyword evidence="1" id="KW-0460">Magnesium</keyword>
<gene>
    <name evidence="2" type="ORF">DWY99_09900</name>
</gene>